<gene>
    <name evidence="2" type="ORF">A3C90_03605</name>
</gene>
<sequence>MSEKRQIDLNKLREDILAGKNEGEVPAPMSDEEREAEQDEPPKGRHPDLKELRRIVREGRQSPEKRK</sequence>
<proteinExistence type="predicted"/>
<feature type="compositionally biased region" description="Basic and acidic residues" evidence="1">
    <location>
        <begin position="40"/>
        <end position="67"/>
    </location>
</feature>
<name>A0A1F6MEK5_9BACT</name>
<accession>A0A1F6MEK5</accession>
<evidence type="ECO:0000313" key="3">
    <source>
        <dbReference type="Proteomes" id="UP000177457"/>
    </source>
</evidence>
<evidence type="ECO:0000256" key="1">
    <source>
        <dbReference type="SAM" id="MobiDB-lite"/>
    </source>
</evidence>
<dbReference type="AlphaFoldDB" id="A0A1F6MEK5"/>
<feature type="compositionally biased region" description="Acidic residues" evidence="1">
    <location>
        <begin position="30"/>
        <end position="39"/>
    </location>
</feature>
<evidence type="ECO:0000313" key="2">
    <source>
        <dbReference type="EMBL" id="OGH70097.1"/>
    </source>
</evidence>
<protein>
    <submittedName>
        <fullName evidence="2">Uncharacterized protein</fullName>
    </submittedName>
</protein>
<feature type="compositionally biased region" description="Basic and acidic residues" evidence="1">
    <location>
        <begin position="1"/>
        <end position="23"/>
    </location>
</feature>
<dbReference type="STRING" id="1798683.A3C90_03605"/>
<feature type="region of interest" description="Disordered" evidence="1">
    <location>
        <begin position="1"/>
        <end position="67"/>
    </location>
</feature>
<dbReference type="EMBL" id="MFQE01000055">
    <property type="protein sequence ID" value="OGH70097.1"/>
    <property type="molecule type" value="Genomic_DNA"/>
</dbReference>
<comment type="caution">
    <text evidence="2">The sequence shown here is derived from an EMBL/GenBank/DDBJ whole genome shotgun (WGS) entry which is preliminary data.</text>
</comment>
<reference evidence="2 3" key="1">
    <citation type="journal article" date="2016" name="Nat. Commun.">
        <title>Thousands of microbial genomes shed light on interconnected biogeochemical processes in an aquifer system.</title>
        <authorList>
            <person name="Anantharaman K."/>
            <person name="Brown C.T."/>
            <person name="Hug L.A."/>
            <person name="Sharon I."/>
            <person name="Castelle C.J."/>
            <person name="Probst A.J."/>
            <person name="Thomas B.C."/>
            <person name="Singh A."/>
            <person name="Wilkins M.J."/>
            <person name="Karaoz U."/>
            <person name="Brodie E.L."/>
            <person name="Williams K.H."/>
            <person name="Hubbard S.S."/>
            <person name="Banfield J.F."/>
        </authorList>
    </citation>
    <scope>NUCLEOTIDE SEQUENCE [LARGE SCALE GENOMIC DNA]</scope>
</reference>
<dbReference type="Proteomes" id="UP000177457">
    <property type="component" value="Unassembled WGS sequence"/>
</dbReference>
<organism evidence="2 3">
    <name type="scientific">Candidatus Magasanikbacteria bacterium RIFCSPHIGHO2_02_FULL_51_14</name>
    <dbReference type="NCBI Taxonomy" id="1798683"/>
    <lineage>
        <taxon>Bacteria</taxon>
        <taxon>Candidatus Magasanikiibacteriota</taxon>
    </lineage>
</organism>